<dbReference type="InterPro" id="IPR015424">
    <property type="entry name" value="PyrdxlP-dep_Trfase"/>
</dbReference>
<evidence type="ECO:0000313" key="7">
    <source>
        <dbReference type="EMBL" id="OUQ33409.1"/>
    </source>
</evidence>
<dbReference type="InterPro" id="IPR004839">
    <property type="entry name" value="Aminotransferase_I/II_large"/>
</dbReference>
<evidence type="ECO:0000256" key="3">
    <source>
        <dbReference type="ARBA" id="ARBA00022898"/>
    </source>
</evidence>
<dbReference type="InterPro" id="IPR015421">
    <property type="entry name" value="PyrdxlP-dep_Trfase_major"/>
</dbReference>
<name>A0A1Y4SU11_9FIRM</name>
<dbReference type="InterPro" id="IPR027619">
    <property type="entry name" value="C-S_lyase_PatB-like"/>
</dbReference>
<evidence type="ECO:0000256" key="4">
    <source>
        <dbReference type="ARBA" id="ARBA00023239"/>
    </source>
</evidence>
<keyword evidence="7" id="KW-0032">Aminotransferase</keyword>
<dbReference type="Gene3D" id="3.40.640.10">
    <property type="entry name" value="Type I PLP-dependent aspartate aminotransferase-like (Major domain)"/>
    <property type="match status" value="1"/>
</dbReference>
<dbReference type="OrthoDB" id="9802872at2"/>
<dbReference type="Proteomes" id="UP000195305">
    <property type="component" value="Unassembled WGS sequence"/>
</dbReference>
<dbReference type="GO" id="GO:0030170">
    <property type="term" value="F:pyridoxal phosphate binding"/>
    <property type="evidence" value="ECO:0007669"/>
    <property type="project" value="InterPro"/>
</dbReference>
<keyword evidence="3" id="KW-0663">Pyridoxal phosphate</keyword>
<dbReference type="EC" id="4.4.1.13" evidence="2"/>
<evidence type="ECO:0000256" key="5">
    <source>
        <dbReference type="ARBA" id="ARBA00037974"/>
    </source>
</evidence>
<dbReference type="EMBL" id="NFLJ01000031">
    <property type="protein sequence ID" value="OUQ33409.1"/>
    <property type="molecule type" value="Genomic_DNA"/>
</dbReference>
<dbReference type="Pfam" id="PF00155">
    <property type="entry name" value="Aminotran_1_2"/>
    <property type="match status" value="1"/>
</dbReference>
<organism evidence="7 8">
    <name type="scientific">Massilimicrobiota timonensis</name>
    <dbReference type="NCBI Taxonomy" id="1776392"/>
    <lineage>
        <taxon>Bacteria</taxon>
        <taxon>Bacillati</taxon>
        <taxon>Bacillota</taxon>
        <taxon>Erysipelotrichia</taxon>
        <taxon>Erysipelotrichales</taxon>
        <taxon>Erysipelotrichaceae</taxon>
        <taxon>Massilimicrobiota</taxon>
    </lineage>
</organism>
<keyword evidence="4" id="KW-0456">Lyase</keyword>
<dbReference type="PANTHER" id="PTHR43525:SF1">
    <property type="entry name" value="PROTEIN MALY"/>
    <property type="match status" value="1"/>
</dbReference>
<keyword evidence="7" id="KW-0808">Transferase</keyword>
<keyword evidence="8" id="KW-1185">Reference proteome</keyword>
<dbReference type="Gene3D" id="3.90.1150.10">
    <property type="entry name" value="Aspartate Aminotransferase, domain 1"/>
    <property type="match status" value="1"/>
</dbReference>
<comment type="cofactor">
    <cofactor evidence="1">
        <name>pyridoxal 5'-phosphate</name>
        <dbReference type="ChEBI" id="CHEBI:597326"/>
    </cofactor>
</comment>
<evidence type="ECO:0000256" key="2">
    <source>
        <dbReference type="ARBA" id="ARBA00012224"/>
    </source>
</evidence>
<dbReference type="CDD" id="cd00609">
    <property type="entry name" value="AAT_like"/>
    <property type="match status" value="1"/>
</dbReference>
<evidence type="ECO:0000313" key="8">
    <source>
        <dbReference type="Proteomes" id="UP000195305"/>
    </source>
</evidence>
<feature type="domain" description="Aminotransferase class I/classII large" evidence="6">
    <location>
        <begin position="33"/>
        <end position="381"/>
    </location>
</feature>
<dbReference type="GO" id="GO:0047804">
    <property type="term" value="F:cysteine-S-conjugate beta-lyase activity"/>
    <property type="evidence" value="ECO:0007669"/>
    <property type="project" value="UniProtKB-EC"/>
</dbReference>
<comment type="similarity">
    <text evidence="5">Belongs to the class-II pyridoxal-phosphate-dependent aminotransferase family. MalY/PatB cystathionine beta-lyase subfamily.</text>
</comment>
<dbReference type="InterPro" id="IPR051798">
    <property type="entry name" value="Class-II_PLP-Dep_Aminotrans"/>
</dbReference>
<evidence type="ECO:0000256" key="1">
    <source>
        <dbReference type="ARBA" id="ARBA00001933"/>
    </source>
</evidence>
<dbReference type="NCBIfam" id="TIGR04350">
    <property type="entry name" value="C_S_lyase_PatB"/>
    <property type="match status" value="1"/>
</dbReference>
<dbReference type="InterPro" id="IPR015422">
    <property type="entry name" value="PyrdxlP-dep_Trfase_small"/>
</dbReference>
<accession>A0A1Y4SU11</accession>
<comment type="caution">
    <text evidence="7">The sequence shown here is derived from an EMBL/GenBank/DDBJ whole genome shotgun (WGS) entry which is preliminary data.</text>
</comment>
<proteinExistence type="inferred from homology"/>
<reference evidence="7 8" key="1">
    <citation type="journal article" date="2018" name="BMC Genomics">
        <title>Whole genome sequencing and function prediction of 133 gut anaerobes isolated from chicken caecum in pure cultures.</title>
        <authorList>
            <person name="Medvecky M."/>
            <person name="Cejkova D."/>
            <person name="Polansky O."/>
            <person name="Karasova D."/>
            <person name="Kubasova T."/>
            <person name="Cizek A."/>
            <person name="Rychlik I."/>
        </authorList>
    </citation>
    <scope>NUCLEOTIDE SEQUENCE [LARGE SCALE GENOMIC DNA]</scope>
    <source>
        <strain evidence="7 8">An13</strain>
    </source>
</reference>
<protein>
    <recommendedName>
        <fullName evidence="2">cysteine-S-conjugate beta-lyase</fullName>
        <ecNumber evidence="2">4.4.1.13</ecNumber>
    </recommendedName>
</protein>
<dbReference type="GO" id="GO:0008483">
    <property type="term" value="F:transaminase activity"/>
    <property type="evidence" value="ECO:0007669"/>
    <property type="project" value="UniProtKB-KW"/>
</dbReference>
<evidence type="ECO:0000259" key="6">
    <source>
        <dbReference type="Pfam" id="PF00155"/>
    </source>
</evidence>
<sequence length="387" mass="44719">MYDFDKVIERKGTNSIKYDREKAQDPRIIPMWVADMDFETLPEVKEALVRRASHGVFGYAAPTESYYQAVINWMETRHQFHVEKDWIVTTSGVVGALKLAVRALTQKDDAILVMKPVYYPFDASIQLNGRRVIECPLILKENHYECDFDIFEKQIIDHDVKMFILCNPHNPIGKVWTKEELYQIGKICQKHHVYVVSDEIHMDFIYSGHQHIPFYNVDPAFGDFSIICSAPSKTFNLAALQTSNIIIKNKDMREKFQDEKNASGMSDPNIFGLEACEAAYTFGAKWVDELLVYLADNIQYMKDFFKERLPQLKVISPEGLYLVWVDMRSLGLNKDELETLMLEKAHLWLDEGYIFGTGGDGFERFNVACPRSVLKQALEQLEKAIKE</sequence>
<dbReference type="SUPFAM" id="SSF53383">
    <property type="entry name" value="PLP-dependent transferases"/>
    <property type="match status" value="1"/>
</dbReference>
<dbReference type="PANTHER" id="PTHR43525">
    <property type="entry name" value="PROTEIN MALY"/>
    <property type="match status" value="1"/>
</dbReference>
<dbReference type="AlphaFoldDB" id="A0A1Y4SU11"/>
<dbReference type="RefSeq" id="WP_087359002.1">
    <property type="nucleotide sequence ID" value="NZ_AP031415.1"/>
</dbReference>
<gene>
    <name evidence="7" type="ORF">B5E75_10465</name>
</gene>